<feature type="chain" id="PRO_5029813258" description="Acid ceramidase" evidence="18">
    <location>
        <begin position="21"/>
        <end position="392"/>
    </location>
</feature>
<comment type="pathway">
    <text evidence="3">Lipid metabolism; sphingolipid metabolism.</text>
</comment>
<evidence type="ECO:0000256" key="11">
    <source>
        <dbReference type="ARBA" id="ARBA00023098"/>
    </source>
</evidence>
<dbReference type="GeneID" id="579635"/>
<dbReference type="Pfam" id="PF02275">
    <property type="entry name" value="CBAH"/>
    <property type="match status" value="1"/>
</dbReference>
<evidence type="ECO:0000256" key="1">
    <source>
        <dbReference type="ARBA" id="ARBA00004371"/>
    </source>
</evidence>
<comment type="pathway">
    <text evidence="4">Sphingolipid metabolism.</text>
</comment>
<keyword evidence="7" id="KW-0964">Secreted</keyword>
<dbReference type="Pfam" id="PF15508">
    <property type="entry name" value="NAAA-beta"/>
    <property type="match status" value="1"/>
</dbReference>
<evidence type="ECO:0000256" key="5">
    <source>
        <dbReference type="ARBA" id="ARBA00005730"/>
    </source>
</evidence>
<dbReference type="GO" id="GO:0006631">
    <property type="term" value="P:fatty acid metabolic process"/>
    <property type="evidence" value="ECO:0007669"/>
    <property type="project" value="InterPro"/>
</dbReference>
<dbReference type="OrthoDB" id="5273684at2759"/>
<feature type="domain" description="Acid ceramidase N-terminal" evidence="20">
    <location>
        <begin position="42"/>
        <end position="103"/>
    </location>
</feature>
<dbReference type="CDD" id="cd01903">
    <property type="entry name" value="Ntn_AC_NAAA"/>
    <property type="match status" value="1"/>
</dbReference>
<dbReference type="EnsemblMetazoa" id="XM_779739">
    <property type="protein sequence ID" value="XP_784832"/>
    <property type="gene ID" value="LOC579635"/>
</dbReference>
<comment type="similarity">
    <text evidence="5 16">Belongs to the acid ceramidase family.</text>
</comment>
<evidence type="ECO:0000256" key="6">
    <source>
        <dbReference type="ARBA" id="ARBA00011891"/>
    </source>
</evidence>
<evidence type="ECO:0000259" key="19">
    <source>
        <dbReference type="Pfam" id="PF02275"/>
    </source>
</evidence>
<evidence type="ECO:0000256" key="18">
    <source>
        <dbReference type="SAM" id="SignalP"/>
    </source>
</evidence>
<evidence type="ECO:0000256" key="9">
    <source>
        <dbReference type="ARBA" id="ARBA00022801"/>
    </source>
</evidence>
<keyword evidence="8 18" id="KW-0732">Signal</keyword>
<dbReference type="GO" id="GO:0017040">
    <property type="term" value="F:N-acylsphingosine amidohydrolase activity"/>
    <property type="evidence" value="ECO:0000318"/>
    <property type="project" value="GO_Central"/>
</dbReference>
<dbReference type="GO" id="GO:0016020">
    <property type="term" value="C:membrane"/>
    <property type="evidence" value="ECO:0007669"/>
    <property type="project" value="GOC"/>
</dbReference>
<keyword evidence="13" id="KW-0325">Glycoprotein</keyword>
<feature type="active site" description="Nucleophile" evidence="17">
    <location>
        <position position="139"/>
    </location>
</feature>
<sequence length="392" mass="43451">MDVKTVLSVLFLLSISWANAQDLPPFTEDCRSDAYPPPVKDKVGTYVLNLDQAPEDRWTGLVKPLTEKLIVLIQDIKDLVGIFVNETKAVDYLDELLAPMADTFPEPYPGELKGIANATGIPLGQVILYNVFYEVFTVCTSLVVEDKTGDLFHARNLDFGLFLGWDAKNSTWALTERLRPLIINVDYQQGGKTVGKGVHFAGYVGMITGMKPGVLSLSMNERFQAEGGFIGIIEWVLGQRDGQWMGFVLRDAVVKATDFNSTLQYLTSVDLLAPGYIILGGNSTGQGAIITRSIGTKADDVKMLNPSNGTWYLVETNYDNWESPPFFDNRRAPATKCMNTMTQANVGLKGIFNVLSTKPVRNLLTTYTALMHVRSGTLDTYLQYCPQPCFPW</sequence>
<evidence type="ECO:0000313" key="22">
    <source>
        <dbReference type="Proteomes" id="UP000007110"/>
    </source>
</evidence>
<reference evidence="21" key="2">
    <citation type="submission" date="2021-01" db="UniProtKB">
        <authorList>
            <consortium name="EnsemblMetazoa"/>
        </authorList>
    </citation>
    <scope>IDENTIFICATION</scope>
</reference>
<evidence type="ECO:0000256" key="3">
    <source>
        <dbReference type="ARBA" id="ARBA00004760"/>
    </source>
</evidence>
<dbReference type="InterPro" id="IPR029130">
    <property type="entry name" value="Acid_ceramidase_N"/>
</dbReference>
<dbReference type="KEGG" id="spu:579635"/>
<proteinExistence type="inferred from homology"/>
<dbReference type="AlphaFoldDB" id="A0A7M7RCR6"/>
<reference evidence="22" key="1">
    <citation type="submission" date="2015-02" db="EMBL/GenBank/DDBJ databases">
        <title>Genome sequencing for Strongylocentrotus purpuratus.</title>
        <authorList>
            <person name="Murali S."/>
            <person name="Liu Y."/>
            <person name="Vee V."/>
            <person name="English A."/>
            <person name="Wang M."/>
            <person name="Skinner E."/>
            <person name="Han Y."/>
            <person name="Muzny D.M."/>
            <person name="Worley K.C."/>
            <person name="Gibbs R.A."/>
        </authorList>
    </citation>
    <scope>NUCLEOTIDE SEQUENCE</scope>
</reference>
<evidence type="ECO:0000313" key="21">
    <source>
        <dbReference type="EnsemblMetazoa" id="XP_784832"/>
    </source>
</evidence>
<evidence type="ECO:0000256" key="13">
    <source>
        <dbReference type="ARBA" id="ARBA00023180"/>
    </source>
</evidence>
<evidence type="ECO:0000256" key="15">
    <source>
        <dbReference type="ARBA" id="ARBA00040588"/>
    </source>
</evidence>
<dbReference type="InterPro" id="IPR016699">
    <property type="entry name" value="Acid_ceramidase-like"/>
</dbReference>
<evidence type="ECO:0000256" key="7">
    <source>
        <dbReference type="ARBA" id="ARBA00022525"/>
    </source>
</evidence>
<dbReference type="OMA" id="GWWMSFL"/>
<feature type="domain" description="Choloylglycine hydrolase/NAAA C-terminal" evidence="19">
    <location>
        <begin position="139"/>
        <end position="322"/>
    </location>
</feature>
<evidence type="ECO:0000259" key="20">
    <source>
        <dbReference type="Pfam" id="PF15508"/>
    </source>
</evidence>
<dbReference type="EC" id="3.5.1.23" evidence="6"/>
<dbReference type="Proteomes" id="UP000007110">
    <property type="component" value="Unassembled WGS sequence"/>
</dbReference>
<evidence type="ECO:0000256" key="2">
    <source>
        <dbReference type="ARBA" id="ARBA00004613"/>
    </source>
</evidence>
<keyword evidence="10" id="KW-0746">Sphingolipid metabolism</keyword>
<dbReference type="CTD" id="427"/>
<dbReference type="GO" id="GO:0005576">
    <property type="term" value="C:extracellular region"/>
    <property type="evidence" value="ECO:0007669"/>
    <property type="project" value="UniProtKB-SubCell"/>
</dbReference>
<evidence type="ECO:0000256" key="4">
    <source>
        <dbReference type="ARBA" id="ARBA00004991"/>
    </source>
</evidence>
<evidence type="ECO:0000256" key="10">
    <source>
        <dbReference type="ARBA" id="ARBA00022919"/>
    </source>
</evidence>
<dbReference type="GO" id="GO:0005764">
    <property type="term" value="C:lysosome"/>
    <property type="evidence" value="ECO:0007669"/>
    <property type="project" value="UniProtKB-SubCell"/>
</dbReference>
<dbReference type="RefSeq" id="XP_784832.2">
    <property type="nucleotide sequence ID" value="XM_779739.5"/>
</dbReference>
<dbReference type="PIRSF" id="PIRSF017632">
    <property type="entry name" value="Acid_ceramidase-like"/>
    <property type="match status" value="1"/>
</dbReference>
<evidence type="ECO:0000256" key="12">
    <source>
        <dbReference type="ARBA" id="ARBA00023157"/>
    </source>
</evidence>
<keyword evidence="11 16" id="KW-0443">Lipid metabolism</keyword>
<evidence type="ECO:0000256" key="14">
    <source>
        <dbReference type="ARBA" id="ARBA00023228"/>
    </source>
</evidence>
<keyword evidence="14" id="KW-0458">Lysosome</keyword>
<comment type="subcellular location">
    <subcellularLocation>
        <location evidence="1">Lysosome</location>
    </subcellularLocation>
    <subcellularLocation>
        <location evidence="2">Secreted</location>
    </subcellularLocation>
</comment>
<feature type="signal peptide" evidence="18">
    <location>
        <begin position="1"/>
        <end position="20"/>
    </location>
</feature>
<accession>A0A7M7RCR6</accession>
<name>A0A7M7RCR6_STRPU</name>
<keyword evidence="9 16" id="KW-0378">Hydrolase</keyword>
<dbReference type="PANTHER" id="PTHR28583:SF1">
    <property type="entry name" value="ACID CERAMIDASE"/>
    <property type="match status" value="1"/>
</dbReference>
<keyword evidence="22" id="KW-1185">Reference proteome</keyword>
<organism evidence="21 22">
    <name type="scientific">Strongylocentrotus purpuratus</name>
    <name type="common">Purple sea urchin</name>
    <dbReference type="NCBI Taxonomy" id="7668"/>
    <lineage>
        <taxon>Eukaryota</taxon>
        <taxon>Metazoa</taxon>
        <taxon>Echinodermata</taxon>
        <taxon>Eleutherozoa</taxon>
        <taxon>Echinozoa</taxon>
        <taxon>Echinoidea</taxon>
        <taxon>Euechinoidea</taxon>
        <taxon>Echinacea</taxon>
        <taxon>Camarodonta</taxon>
        <taxon>Echinidea</taxon>
        <taxon>Strongylocentrotidae</taxon>
        <taxon>Strongylocentrotus</taxon>
    </lineage>
</organism>
<evidence type="ECO:0000256" key="17">
    <source>
        <dbReference type="PIRSR" id="PIRSR017632-1"/>
    </source>
</evidence>
<evidence type="ECO:0000256" key="16">
    <source>
        <dbReference type="PIRNR" id="PIRNR017632"/>
    </source>
</evidence>
<dbReference type="InterPro" id="IPR029132">
    <property type="entry name" value="CBAH/NAAA_C"/>
</dbReference>
<dbReference type="InParanoid" id="A0A7M7RCR6"/>
<dbReference type="FunCoup" id="A0A7M7RCR6">
    <property type="interactions" value="613"/>
</dbReference>
<evidence type="ECO:0000256" key="8">
    <source>
        <dbReference type="ARBA" id="ARBA00022729"/>
    </source>
</evidence>
<keyword evidence="12" id="KW-1015">Disulfide bond</keyword>
<dbReference type="GO" id="GO:0006665">
    <property type="term" value="P:sphingolipid metabolic process"/>
    <property type="evidence" value="ECO:0007669"/>
    <property type="project" value="UniProtKB-KW"/>
</dbReference>
<protein>
    <recommendedName>
        <fullName evidence="15">Acid ceramidase</fullName>
        <ecNumber evidence="6">3.5.1.23</ecNumber>
    </recommendedName>
</protein>
<dbReference type="PANTHER" id="PTHR28583">
    <property type="entry name" value="ACID AMIDASE"/>
    <property type="match status" value="1"/>
</dbReference>
<dbReference type="GO" id="GO:0017064">
    <property type="term" value="F:fatty acid amide hydrolase activity"/>
    <property type="evidence" value="ECO:0007669"/>
    <property type="project" value="InterPro"/>
</dbReference>